<dbReference type="EMBL" id="JACWMS010000002">
    <property type="protein sequence ID" value="MBD1319950.1"/>
    <property type="molecule type" value="Genomic_DNA"/>
</dbReference>
<comment type="caution">
    <text evidence="3">The sequence shown here is derived from an EMBL/GenBank/DDBJ whole genome shotgun (WGS) entry which is preliminary data.</text>
</comment>
<sequence length="149" mass="15473">MDMAFLGGDPLGGDPLGGDGFGGDASGDADRVSVDHDGSFAAQQHVSHLIPSDIPSDDLGGTSSPEDHLWMHSDGRVWDLGPADVDTDDDGVRDSLTRSGAGGMTVYTDSDHDGQVDKITEIDAQGMFSSRTLDPESGAWVPTDTGRLG</sequence>
<gene>
    <name evidence="3" type="ORF">IDF66_10160</name>
</gene>
<feature type="domain" description="DUF6802" evidence="2">
    <location>
        <begin position="79"/>
        <end position="149"/>
    </location>
</feature>
<dbReference type="InterPro" id="IPR046543">
    <property type="entry name" value="DUF6802"/>
</dbReference>
<evidence type="ECO:0000313" key="3">
    <source>
        <dbReference type="EMBL" id="MBD1319950.1"/>
    </source>
</evidence>
<evidence type="ECO:0000259" key="2">
    <source>
        <dbReference type="Pfam" id="PF20615"/>
    </source>
</evidence>
<feature type="compositionally biased region" description="Basic and acidic residues" evidence="1">
    <location>
        <begin position="65"/>
        <end position="77"/>
    </location>
</feature>
<dbReference type="Pfam" id="PF20615">
    <property type="entry name" value="DUF6802"/>
    <property type="match status" value="1"/>
</dbReference>
<evidence type="ECO:0000313" key="4">
    <source>
        <dbReference type="Proteomes" id="UP000602395"/>
    </source>
</evidence>
<proteinExistence type="predicted"/>
<protein>
    <recommendedName>
        <fullName evidence="2">DUF6802 domain-containing protein</fullName>
    </recommendedName>
</protein>
<accession>A0ABR7WBG7</accession>
<dbReference type="Proteomes" id="UP000602395">
    <property type="component" value="Unassembled WGS sequence"/>
</dbReference>
<feature type="region of interest" description="Disordered" evidence="1">
    <location>
        <begin position="50"/>
        <end position="112"/>
    </location>
</feature>
<organism evidence="3 4">
    <name type="scientific">Gordonia hankookensis</name>
    <dbReference type="NCBI Taxonomy" id="589403"/>
    <lineage>
        <taxon>Bacteria</taxon>
        <taxon>Bacillati</taxon>
        <taxon>Actinomycetota</taxon>
        <taxon>Actinomycetes</taxon>
        <taxon>Mycobacteriales</taxon>
        <taxon>Gordoniaceae</taxon>
        <taxon>Gordonia</taxon>
    </lineage>
</organism>
<feature type="region of interest" description="Disordered" evidence="1">
    <location>
        <begin position="1"/>
        <end position="36"/>
    </location>
</feature>
<dbReference type="RefSeq" id="WP_190266745.1">
    <property type="nucleotide sequence ID" value="NZ_BAABAD010000004.1"/>
</dbReference>
<keyword evidence="4" id="KW-1185">Reference proteome</keyword>
<feature type="compositionally biased region" description="Gly residues" evidence="1">
    <location>
        <begin position="9"/>
        <end position="25"/>
    </location>
</feature>
<evidence type="ECO:0000256" key="1">
    <source>
        <dbReference type="SAM" id="MobiDB-lite"/>
    </source>
</evidence>
<name>A0ABR7WBG7_9ACTN</name>
<reference evidence="3 4" key="1">
    <citation type="submission" date="2020-09" db="EMBL/GenBank/DDBJ databases">
        <title>Novel species in genus Gordonia.</title>
        <authorList>
            <person name="Zhang G."/>
        </authorList>
    </citation>
    <scope>NUCLEOTIDE SEQUENCE [LARGE SCALE GENOMIC DNA]</scope>
    <source>
        <strain evidence="3 4">ON-33</strain>
    </source>
</reference>
<feature type="region of interest" description="Disordered" evidence="1">
    <location>
        <begin position="127"/>
        <end position="149"/>
    </location>
</feature>